<evidence type="ECO:0000256" key="6">
    <source>
        <dbReference type="SAM" id="MobiDB-lite"/>
    </source>
</evidence>
<dbReference type="Proteomes" id="UP000283210">
    <property type="component" value="Chromosome 1"/>
</dbReference>
<dbReference type="GO" id="GO:0032045">
    <property type="term" value="C:guanyl-nucleotide exchange factor complex"/>
    <property type="evidence" value="ECO:0007669"/>
    <property type="project" value="TreeGrafter"/>
</dbReference>
<name>A0A3S2MHD4_ORYJA</name>
<evidence type="ECO:0000313" key="9">
    <source>
        <dbReference type="Proteomes" id="UP000283210"/>
    </source>
</evidence>
<feature type="compositionally biased region" description="Basic and acidic residues" evidence="6">
    <location>
        <begin position="250"/>
        <end position="260"/>
    </location>
</feature>
<evidence type="ECO:0000259" key="7">
    <source>
        <dbReference type="PROSITE" id="PS51834"/>
    </source>
</evidence>
<dbReference type="OrthoDB" id="2289278at2759"/>
<protein>
    <recommendedName>
        <fullName evidence="7">UDENN FLCN/SMCR8-type domain-containing protein</fullName>
    </recommendedName>
</protein>
<keyword evidence="3" id="KW-0344">Guanine-nucleotide releasing factor</keyword>
<reference evidence="8 9" key="1">
    <citation type="submission" date="2018-11" db="EMBL/GenBank/DDBJ databases">
        <authorList>
            <person name="Lopez-Roques C."/>
            <person name="Donnadieu C."/>
            <person name="Bouchez O."/>
            <person name="Klopp C."/>
            <person name="Cabau C."/>
            <person name="Zahm M."/>
        </authorList>
    </citation>
    <scope>NUCLEOTIDE SEQUENCE [LARGE SCALE GENOMIC DNA]</scope>
    <source>
        <strain evidence="8">RS831</strain>
        <tissue evidence="8">Whole body</tissue>
    </source>
</reference>
<evidence type="ECO:0000256" key="5">
    <source>
        <dbReference type="ARBA" id="ARBA00038137"/>
    </source>
</evidence>
<feature type="compositionally biased region" description="Low complexity" evidence="6">
    <location>
        <begin position="55"/>
        <end position="66"/>
    </location>
</feature>
<dbReference type="GO" id="GO:0005737">
    <property type="term" value="C:cytoplasm"/>
    <property type="evidence" value="ECO:0007669"/>
    <property type="project" value="UniProtKB-SubCell"/>
</dbReference>
<evidence type="ECO:0000313" key="8">
    <source>
        <dbReference type="EMBL" id="RVE75975.1"/>
    </source>
</evidence>
<proteinExistence type="inferred from homology"/>
<feature type="compositionally biased region" description="Low complexity" evidence="6">
    <location>
        <begin position="336"/>
        <end position="353"/>
    </location>
</feature>
<comment type="subcellular location">
    <subcellularLocation>
        <location evidence="1">Cytoplasm</location>
    </subcellularLocation>
</comment>
<feature type="region of interest" description="Disordered" evidence="6">
    <location>
        <begin position="223"/>
        <end position="289"/>
    </location>
</feature>
<dbReference type="EMBL" id="CM012437">
    <property type="protein sequence ID" value="RVE75975.1"/>
    <property type="molecule type" value="Genomic_DNA"/>
</dbReference>
<dbReference type="PANTHER" id="PTHR31334">
    <property type="entry name" value="SMITH-MAGENIS SYNDROME REGION GENE 8 PROTEIN"/>
    <property type="match status" value="1"/>
</dbReference>
<dbReference type="AlphaFoldDB" id="A0A3S2MHD4"/>
<comment type="similarity">
    <text evidence="5">Belongs to the SMCR8 family.</text>
</comment>
<evidence type="ECO:0000256" key="4">
    <source>
        <dbReference type="ARBA" id="ARBA00023006"/>
    </source>
</evidence>
<gene>
    <name evidence="8" type="ORF">OJAV_G00004170</name>
</gene>
<organism evidence="8 9">
    <name type="scientific">Oryzias javanicus</name>
    <name type="common">Javanese ricefish</name>
    <name type="synonym">Aplocheilus javanicus</name>
    <dbReference type="NCBI Taxonomy" id="123683"/>
    <lineage>
        <taxon>Eukaryota</taxon>
        <taxon>Metazoa</taxon>
        <taxon>Chordata</taxon>
        <taxon>Craniata</taxon>
        <taxon>Vertebrata</taxon>
        <taxon>Euteleostomi</taxon>
        <taxon>Actinopterygii</taxon>
        <taxon>Neopterygii</taxon>
        <taxon>Teleostei</taxon>
        <taxon>Neoteleostei</taxon>
        <taxon>Acanthomorphata</taxon>
        <taxon>Ovalentaria</taxon>
        <taxon>Atherinomorphae</taxon>
        <taxon>Beloniformes</taxon>
        <taxon>Adrianichthyidae</taxon>
        <taxon>Oryziinae</taxon>
        <taxon>Oryzias</taxon>
    </lineage>
</organism>
<dbReference type="PROSITE" id="PS51834">
    <property type="entry name" value="DENN_FLCN_SMCR8"/>
    <property type="match status" value="1"/>
</dbReference>
<feature type="region of interest" description="Disordered" evidence="6">
    <location>
        <begin position="42"/>
        <end position="74"/>
    </location>
</feature>
<keyword evidence="2" id="KW-0963">Cytoplasm</keyword>
<dbReference type="GO" id="GO:0005085">
    <property type="term" value="F:guanyl-nucleotide exchange factor activity"/>
    <property type="evidence" value="ECO:0007669"/>
    <property type="project" value="UniProtKB-KW"/>
</dbReference>
<feature type="compositionally biased region" description="Basic and acidic residues" evidence="6">
    <location>
        <begin position="269"/>
        <end position="278"/>
    </location>
</feature>
<keyword evidence="4" id="KW-0072">Autophagy</keyword>
<evidence type="ECO:0000256" key="3">
    <source>
        <dbReference type="ARBA" id="ARBA00022658"/>
    </source>
</evidence>
<dbReference type="GO" id="GO:0006914">
    <property type="term" value="P:autophagy"/>
    <property type="evidence" value="ECO:0007669"/>
    <property type="project" value="UniProtKB-KW"/>
</dbReference>
<accession>A0A3S2MHD4</accession>
<dbReference type="InterPro" id="IPR037521">
    <property type="entry name" value="FLCN/SMCR8_DENN"/>
</dbReference>
<reference evidence="8 9" key="2">
    <citation type="submission" date="2019-01" db="EMBL/GenBank/DDBJ databases">
        <title>A chromosome length genome reference of the Java medaka (oryzias javanicus).</title>
        <authorList>
            <person name="Herpin A."/>
            <person name="Takehana Y."/>
            <person name="Naruse K."/>
            <person name="Ansai S."/>
            <person name="Kawaguchi M."/>
        </authorList>
    </citation>
    <scope>NUCLEOTIDE SEQUENCE [LARGE SCALE GENOMIC DNA]</scope>
    <source>
        <strain evidence="8">RS831</strain>
        <tissue evidence="8">Whole body</tissue>
    </source>
</reference>
<feature type="region of interest" description="Disordered" evidence="6">
    <location>
        <begin position="336"/>
        <end position="367"/>
    </location>
</feature>
<dbReference type="PANTHER" id="PTHR31334:SF1">
    <property type="entry name" value="GUANINE NUCLEOTIDE EXCHANGE PROTEIN SMCR8"/>
    <property type="match status" value="1"/>
</dbReference>
<feature type="domain" description="UDENN FLCN/SMCR8-type" evidence="7">
    <location>
        <begin position="1"/>
        <end position="566"/>
    </location>
</feature>
<sequence length="593" mass="64808">MKEQLVDTERRLRGDRSFLRTTSITQSLSRKLRLTNFLFEAWSPEDPDEDEGKGADAAAGRAAGGKNSPEDIYSEPNRKEVFFSCVEELPIKLEAGEAGRVTPDPAATEMTGSMSSGDSIEVLGTEKSYRTQPGVVGSDRREVQLGRVDVCLRHAAVDTGVRRVQASAKRANSEDSIEVLSTTESIIPEDLTAITEEEAEALSLTNGFGNDECSLTGFLKGQGENTAAATEPDKPPGDTEEPLGDGMCCDAKREESDAPRSNESPEDLVPERMSKRLQAEAAVESAPRWPEVRQRRRLVPDLHVIFAPPGAPADLDRRCPPSPPLRLLSVDEASDCTSFTSSSDPPTPTQSHPRNLQTNKRRRRKAGPRALRFIKQHSFSQHAVFCLLSGRPLVVMGEDEGLVRKLVEALSLFVPSPGQDGGAVMPCLTTPLQLTDLLTWRLVGIHRSSSSSSFAVLQSLNQYRRYLALLDLDKRTLQCPAYAGSLLATLANPHTGISRGQTYLLHMESCLSALANRALLHTFGMVPSHPNTAAGLRGAEEDGLQAGLCRSDCDLRVMNFLSELIKQQHVGRGPPVFRFTYSSVQIHRNTTNE</sequence>
<evidence type="ECO:0000256" key="1">
    <source>
        <dbReference type="ARBA" id="ARBA00004496"/>
    </source>
</evidence>
<keyword evidence="9" id="KW-1185">Reference proteome</keyword>
<evidence type="ECO:0000256" key="2">
    <source>
        <dbReference type="ARBA" id="ARBA00022490"/>
    </source>
</evidence>